<dbReference type="Gene3D" id="3.90.550.10">
    <property type="entry name" value="Spore Coat Polysaccharide Biosynthesis Protein SpsA, Chain A"/>
    <property type="match status" value="1"/>
</dbReference>
<dbReference type="AlphaFoldDB" id="A0A4R5CKK6"/>
<sequence>MENNSVFVLLAGGKSERMGVPKGLLAYKNTFWILEQLNRITNTAITEVYIGLGFQFEDYFEAIPFLAKAQNQFEAFENLQIKVVLNKNPEAGSFSTLQSVLVHIPKSKSVLIQPVDIPILNRTELQKIIESQNTVVQPNYNGKNGHPIKLSSLFWNPLLAIVCKNENARLDFQIKKTNPEQRTKIEVQDSCCIQNLNSPDDWLVYKNTTK</sequence>
<dbReference type="Pfam" id="PF12804">
    <property type="entry name" value="NTP_transf_3"/>
    <property type="match status" value="1"/>
</dbReference>
<dbReference type="SUPFAM" id="SSF53448">
    <property type="entry name" value="Nucleotide-diphospho-sugar transferases"/>
    <property type="match status" value="1"/>
</dbReference>
<protein>
    <recommendedName>
        <fullName evidence="1">MobA-like NTP transferase domain-containing protein</fullName>
    </recommendedName>
</protein>
<accession>A0A4R5CKK6</accession>
<keyword evidence="3" id="KW-1185">Reference proteome</keyword>
<name>A0A4R5CKK6_9FLAO</name>
<gene>
    <name evidence="2" type="ORF">E0F76_03110</name>
</gene>
<reference evidence="2 3" key="1">
    <citation type="submission" date="2019-03" db="EMBL/GenBank/DDBJ databases">
        <title>Flavobacterium AR-3-4 sp. nov. isolated from arctic soil.</title>
        <authorList>
            <person name="Chaudhary D.K."/>
        </authorList>
    </citation>
    <scope>NUCLEOTIDE SEQUENCE [LARGE SCALE GENOMIC DNA]</scope>
    <source>
        <strain evidence="2 3">AR-3-4</strain>
    </source>
</reference>
<dbReference type="RefSeq" id="WP_132001183.1">
    <property type="nucleotide sequence ID" value="NZ_SMFK01000001.1"/>
</dbReference>
<evidence type="ECO:0000259" key="1">
    <source>
        <dbReference type="Pfam" id="PF12804"/>
    </source>
</evidence>
<organism evidence="2 3">
    <name type="scientific">Flavobacterium cellulosilyticum</name>
    <dbReference type="NCBI Taxonomy" id="2541731"/>
    <lineage>
        <taxon>Bacteria</taxon>
        <taxon>Pseudomonadati</taxon>
        <taxon>Bacteroidota</taxon>
        <taxon>Flavobacteriia</taxon>
        <taxon>Flavobacteriales</taxon>
        <taxon>Flavobacteriaceae</taxon>
        <taxon>Flavobacterium</taxon>
    </lineage>
</organism>
<dbReference type="PANTHER" id="PTHR43777">
    <property type="entry name" value="MOLYBDENUM COFACTOR CYTIDYLYLTRANSFERASE"/>
    <property type="match status" value="1"/>
</dbReference>
<dbReference type="PANTHER" id="PTHR43777:SF1">
    <property type="entry name" value="MOLYBDENUM COFACTOR CYTIDYLYLTRANSFERASE"/>
    <property type="match status" value="1"/>
</dbReference>
<dbReference type="EMBL" id="SMFK01000001">
    <property type="protein sequence ID" value="TDD99726.1"/>
    <property type="molecule type" value="Genomic_DNA"/>
</dbReference>
<dbReference type="Proteomes" id="UP000295479">
    <property type="component" value="Unassembled WGS sequence"/>
</dbReference>
<feature type="domain" description="MobA-like NTP transferase" evidence="1">
    <location>
        <begin position="8"/>
        <end position="161"/>
    </location>
</feature>
<dbReference type="GO" id="GO:0016779">
    <property type="term" value="F:nucleotidyltransferase activity"/>
    <property type="evidence" value="ECO:0007669"/>
    <property type="project" value="UniProtKB-ARBA"/>
</dbReference>
<dbReference type="InterPro" id="IPR029044">
    <property type="entry name" value="Nucleotide-diphossugar_trans"/>
</dbReference>
<dbReference type="InterPro" id="IPR025877">
    <property type="entry name" value="MobA-like_NTP_Trfase"/>
</dbReference>
<evidence type="ECO:0000313" key="3">
    <source>
        <dbReference type="Proteomes" id="UP000295479"/>
    </source>
</evidence>
<proteinExistence type="predicted"/>
<comment type="caution">
    <text evidence="2">The sequence shown here is derived from an EMBL/GenBank/DDBJ whole genome shotgun (WGS) entry which is preliminary data.</text>
</comment>
<evidence type="ECO:0000313" key="2">
    <source>
        <dbReference type="EMBL" id="TDD99726.1"/>
    </source>
</evidence>
<dbReference type="OrthoDB" id="9779263at2"/>